<keyword evidence="3" id="KW-1185">Reference proteome</keyword>
<evidence type="ECO:0000313" key="3">
    <source>
        <dbReference type="Proteomes" id="UP000076532"/>
    </source>
</evidence>
<feature type="compositionally biased region" description="Polar residues" evidence="1">
    <location>
        <begin position="512"/>
        <end position="523"/>
    </location>
</feature>
<protein>
    <submittedName>
        <fullName evidence="2">Uncharacterized protein</fullName>
    </submittedName>
</protein>
<feature type="compositionally biased region" description="Pro residues" evidence="1">
    <location>
        <begin position="129"/>
        <end position="145"/>
    </location>
</feature>
<feature type="region of interest" description="Disordered" evidence="1">
    <location>
        <begin position="453"/>
        <end position="523"/>
    </location>
</feature>
<feature type="compositionally biased region" description="Polar residues" evidence="1">
    <location>
        <begin position="263"/>
        <end position="272"/>
    </location>
</feature>
<feature type="compositionally biased region" description="Polar residues" evidence="1">
    <location>
        <begin position="709"/>
        <end position="718"/>
    </location>
</feature>
<feature type="region of interest" description="Disordered" evidence="1">
    <location>
        <begin position="227"/>
        <end position="325"/>
    </location>
</feature>
<gene>
    <name evidence="2" type="ORF">FIBSPDRAFT_1045998</name>
</gene>
<feature type="region of interest" description="Disordered" evidence="1">
    <location>
        <begin position="115"/>
        <end position="213"/>
    </location>
</feature>
<name>A0A166HBW9_9AGAM</name>
<evidence type="ECO:0000256" key="1">
    <source>
        <dbReference type="SAM" id="MobiDB-lite"/>
    </source>
</evidence>
<proteinExistence type="predicted"/>
<dbReference type="OrthoDB" id="3215534at2759"/>
<feature type="region of interest" description="Disordered" evidence="1">
    <location>
        <begin position="700"/>
        <end position="728"/>
    </location>
</feature>
<feature type="compositionally biased region" description="Low complexity" evidence="1">
    <location>
        <begin position="273"/>
        <end position="292"/>
    </location>
</feature>
<evidence type="ECO:0000313" key="2">
    <source>
        <dbReference type="EMBL" id="KZP18694.1"/>
    </source>
</evidence>
<feature type="compositionally biased region" description="Basic residues" evidence="1">
    <location>
        <begin position="467"/>
        <end position="482"/>
    </location>
</feature>
<dbReference type="AlphaFoldDB" id="A0A166HBW9"/>
<dbReference type="EMBL" id="KV417570">
    <property type="protein sequence ID" value="KZP18694.1"/>
    <property type="molecule type" value="Genomic_DNA"/>
</dbReference>
<organism evidence="2 3">
    <name type="scientific">Athelia psychrophila</name>
    <dbReference type="NCBI Taxonomy" id="1759441"/>
    <lineage>
        <taxon>Eukaryota</taxon>
        <taxon>Fungi</taxon>
        <taxon>Dikarya</taxon>
        <taxon>Basidiomycota</taxon>
        <taxon>Agaricomycotina</taxon>
        <taxon>Agaricomycetes</taxon>
        <taxon>Agaricomycetidae</taxon>
        <taxon>Atheliales</taxon>
        <taxon>Atheliaceae</taxon>
        <taxon>Athelia</taxon>
    </lineage>
</organism>
<feature type="region of interest" description="Disordered" evidence="1">
    <location>
        <begin position="1"/>
        <end position="63"/>
    </location>
</feature>
<reference evidence="2 3" key="1">
    <citation type="journal article" date="2016" name="Mol. Biol. Evol.">
        <title>Comparative Genomics of Early-Diverging Mushroom-Forming Fungi Provides Insights into the Origins of Lignocellulose Decay Capabilities.</title>
        <authorList>
            <person name="Nagy L.G."/>
            <person name="Riley R."/>
            <person name="Tritt A."/>
            <person name="Adam C."/>
            <person name="Daum C."/>
            <person name="Floudas D."/>
            <person name="Sun H."/>
            <person name="Yadav J.S."/>
            <person name="Pangilinan J."/>
            <person name="Larsson K.H."/>
            <person name="Matsuura K."/>
            <person name="Barry K."/>
            <person name="Labutti K."/>
            <person name="Kuo R."/>
            <person name="Ohm R.A."/>
            <person name="Bhattacharya S.S."/>
            <person name="Shirouzu T."/>
            <person name="Yoshinaga Y."/>
            <person name="Martin F.M."/>
            <person name="Grigoriev I.V."/>
            <person name="Hibbett D.S."/>
        </authorList>
    </citation>
    <scope>NUCLEOTIDE SEQUENCE [LARGE SCALE GENOMIC DNA]</scope>
    <source>
        <strain evidence="2 3">CBS 109695</strain>
    </source>
</reference>
<dbReference type="STRING" id="436010.A0A166HBW9"/>
<accession>A0A166HBW9</accession>
<dbReference type="Proteomes" id="UP000076532">
    <property type="component" value="Unassembled WGS sequence"/>
</dbReference>
<feature type="compositionally biased region" description="Polar residues" evidence="1">
    <location>
        <begin position="201"/>
        <end position="213"/>
    </location>
</feature>
<sequence length="728" mass="80295">MSDDEGIRGSKRFNRLSDSDSSSREGSPQAKRPRRALTPNSDDGGLIVKPAGEFIDDTPPPEGQPIIRQAVAFNWNQTVTANVPTYMAIPPAPVATYYLPGQIPVATATPPSHINGYIHPIPAQRSLSPPRPAPPTQSTPRPNPNPRKKKTEKPRHFNDSFAAQTGRFKVGPGFVHEPEAAQAPATRRGSGPYSSMYRMTASPSPSMATLTDSQSTLSMAGYTSASQTSYSSQSSVQERTPTAGKPGRSATHYRRDYEDGRPQPSSSKHNQQSSAAAPSKKSKGTSSTSTGGHSRTQEQRGVGDSSRSTGGSRADRCEPRESGTPVPKVVRTVTLLIVDIRSGVEDRQLAEVKVAVREDGPHAWADAKDVCAQLQASPSRIEGPARVFCMRENYRQFFLRVTEENMDEATSTNLRMPIEAKVLNVFVEPLPRPGHPPPQPPISIGPYSEEDIANERFSSPPRGPVHPPRKRRRSPSPRHRQSGRLSPVHPHLQSSTPGPGLHSRPAEPNKRGSASASTSGDIYSQMSPRSVRYYEDYAEPYQITLPARPNVPGRMGETEEEVDAAIVRFIRPIGQENPVWMDYCASKARPPRISEILKQYQYVQDEVIRLDGIRTPLHWENAPAQIVRPKHVWRLLKMESPSGQDCQETLSLLQLYGPEGQRYQDSRVMDAIDETEQPRGKPYKRFLKLLRSIDEDWVKEHSEHLAKSSPDSSASGDGQDSMDGNVYS</sequence>